<dbReference type="InterPro" id="IPR006027">
    <property type="entry name" value="NusB_RsmB_TIM44"/>
</dbReference>
<dbReference type="PANTHER" id="PTHR11078:SF3">
    <property type="entry name" value="ANTITERMINATION NUSB DOMAIN-CONTAINING PROTEIN"/>
    <property type="match status" value="1"/>
</dbReference>
<dbReference type="EMBL" id="JBHSGK010000021">
    <property type="protein sequence ID" value="MFC4738080.1"/>
    <property type="molecule type" value="Genomic_DNA"/>
</dbReference>
<comment type="caution">
    <text evidence="8">The sequence shown here is derived from an EMBL/GenBank/DDBJ whole genome shotgun (WGS) entry which is preliminary data.</text>
</comment>
<evidence type="ECO:0000256" key="4">
    <source>
        <dbReference type="ARBA" id="ARBA00023015"/>
    </source>
</evidence>
<evidence type="ECO:0000259" key="7">
    <source>
        <dbReference type="Pfam" id="PF01029"/>
    </source>
</evidence>
<dbReference type="InterPro" id="IPR011605">
    <property type="entry name" value="NusB_fam"/>
</dbReference>
<keyword evidence="9" id="KW-1185">Reference proteome</keyword>
<dbReference type="Gene3D" id="1.10.940.10">
    <property type="entry name" value="NusB-like"/>
    <property type="match status" value="1"/>
</dbReference>
<reference evidence="9" key="1">
    <citation type="journal article" date="2019" name="Int. J. Syst. Evol. Microbiol.">
        <title>The Global Catalogue of Microorganisms (GCM) 10K type strain sequencing project: providing services to taxonomists for standard genome sequencing and annotation.</title>
        <authorList>
            <consortium name="The Broad Institute Genomics Platform"/>
            <consortium name="The Broad Institute Genome Sequencing Center for Infectious Disease"/>
            <person name="Wu L."/>
            <person name="Ma J."/>
        </authorList>
    </citation>
    <scope>NUCLEOTIDE SEQUENCE [LARGE SCALE GENOMIC DNA]</scope>
    <source>
        <strain evidence="9">JCM 12165</strain>
    </source>
</reference>
<sequence>MNRRVARIKSVQALYQVEMTGVDPAEAIEATLEQDEQSSDFLIKLVNGTLDHQEEIDGRLEGALDHWSLDRLSRIDRAILRQCVFEMMNLEDVPVNVSINEAIDLAKGFNADEEAGKFVNGVASRIAAELNENNE</sequence>
<feature type="domain" description="NusB/RsmB/TIM44" evidence="7">
    <location>
        <begin position="5"/>
        <end position="126"/>
    </location>
</feature>
<organism evidence="8 9">
    <name type="scientific">Bacillus daqingensis</name>
    <dbReference type="NCBI Taxonomy" id="872396"/>
    <lineage>
        <taxon>Bacteria</taxon>
        <taxon>Bacillati</taxon>
        <taxon>Bacillota</taxon>
        <taxon>Bacilli</taxon>
        <taxon>Bacillales</taxon>
        <taxon>Bacillaceae</taxon>
        <taxon>Bacillus</taxon>
    </lineage>
</organism>
<evidence type="ECO:0000313" key="9">
    <source>
        <dbReference type="Proteomes" id="UP001595896"/>
    </source>
</evidence>
<evidence type="ECO:0000256" key="2">
    <source>
        <dbReference type="ARBA" id="ARBA00022814"/>
    </source>
</evidence>
<keyword evidence="5 6" id="KW-0804">Transcription</keyword>
<dbReference type="HAMAP" id="MF_00073">
    <property type="entry name" value="NusB"/>
    <property type="match status" value="1"/>
</dbReference>
<protein>
    <recommendedName>
        <fullName evidence="6">Transcription antitermination protein NusB</fullName>
    </recommendedName>
    <alternativeName>
        <fullName evidence="6">Antitermination factor NusB</fullName>
    </alternativeName>
</protein>
<accession>A0ABV9P089</accession>
<dbReference type="Pfam" id="PF01029">
    <property type="entry name" value="NusB"/>
    <property type="match status" value="1"/>
</dbReference>
<dbReference type="InterPro" id="IPR035926">
    <property type="entry name" value="NusB-like_sf"/>
</dbReference>
<comment type="function">
    <text evidence="6">Involved in transcription antitermination. Required for transcription of ribosomal RNA (rRNA) genes. Binds specifically to the boxA antiterminator sequence of the ribosomal RNA (rrn) operons.</text>
</comment>
<keyword evidence="4 6" id="KW-0805">Transcription regulation</keyword>
<name>A0ABV9P089_9BACI</name>
<evidence type="ECO:0000256" key="6">
    <source>
        <dbReference type="HAMAP-Rule" id="MF_00073"/>
    </source>
</evidence>
<comment type="similarity">
    <text evidence="1 6">Belongs to the NusB family.</text>
</comment>
<evidence type="ECO:0000256" key="3">
    <source>
        <dbReference type="ARBA" id="ARBA00022884"/>
    </source>
</evidence>
<proteinExistence type="inferred from homology"/>
<evidence type="ECO:0000313" key="8">
    <source>
        <dbReference type="EMBL" id="MFC4738080.1"/>
    </source>
</evidence>
<dbReference type="PANTHER" id="PTHR11078">
    <property type="entry name" value="N UTILIZATION SUBSTANCE PROTEIN B-RELATED"/>
    <property type="match status" value="1"/>
</dbReference>
<keyword evidence="2 6" id="KW-0889">Transcription antitermination</keyword>
<dbReference type="SUPFAM" id="SSF48013">
    <property type="entry name" value="NusB-like"/>
    <property type="match status" value="1"/>
</dbReference>
<dbReference type="NCBIfam" id="TIGR01951">
    <property type="entry name" value="nusB"/>
    <property type="match status" value="1"/>
</dbReference>
<evidence type="ECO:0000256" key="5">
    <source>
        <dbReference type="ARBA" id="ARBA00023163"/>
    </source>
</evidence>
<keyword evidence="3 6" id="KW-0694">RNA-binding</keyword>
<dbReference type="Proteomes" id="UP001595896">
    <property type="component" value="Unassembled WGS sequence"/>
</dbReference>
<dbReference type="RefSeq" id="WP_377910666.1">
    <property type="nucleotide sequence ID" value="NZ_JBHSGK010000021.1"/>
</dbReference>
<gene>
    <name evidence="6 8" type="primary">nusB</name>
    <name evidence="8" type="ORF">ACFO4L_16015</name>
</gene>
<evidence type="ECO:0000256" key="1">
    <source>
        <dbReference type="ARBA" id="ARBA00005952"/>
    </source>
</evidence>